<dbReference type="PRINTS" id="PR00463">
    <property type="entry name" value="EP450I"/>
</dbReference>
<gene>
    <name evidence="9" type="ORF">N7496_012171</name>
</gene>
<keyword evidence="4 8" id="KW-0560">Oxidoreductase</keyword>
<dbReference type="GeneID" id="81444263"/>
<dbReference type="SUPFAM" id="SSF48264">
    <property type="entry name" value="Cytochrome P450"/>
    <property type="match status" value="1"/>
</dbReference>
<evidence type="ECO:0000256" key="2">
    <source>
        <dbReference type="ARBA" id="ARBA00010617"/>
    </source>
</evidence>
<dbReference type="InterPro" id="IPR017972">
    <property type="entry name" value="Cyt_P450_CS"/>
</dbReference>
<dbReference type="Proteomes" id="UP001147782">
    <property type="component" value="Unassembled WGS sequence"/>
</dbReference>
<evidence type="ECO:0000256" key="6">
    <source>
        <dbReference type="ARBA" id="ARBA00023033"/>
    </source>
</evidence>
<dbReference type="PANTHER" id="PTHR46300">
    <property type="entry name" value="P450, PUTATIVE (EUROFUNG)-RELATED-RELATED"/>
    <property type="match status" value="1"/>
</dbReference>
<dbReference type="InterPro" id="IPR050364">
    <property type="entry name" value="Cytochrome_P450_fung"/>
</dbReference>
<reference evidence="9" key="1">
    <citation type="submission" date="2022-11" db="EMBL/GenBank/DDBJ databases">
        <authorList>
            <person name="Petersen C."/>
        </authorList>
    </citation>
    <scope>NUCLEOTIDE SEQUENCE</scope>
    <source>
        <strain evidence="9">IBT 29864</strain>
    </source>
</reference>
<keyword evidence="3 7" id="KW-0479">Metal-binding</keyword>
<dbReference type="PRINTS" id="PR00385">
    <property type="entry name" value="P450"/>
</dbReference>
<feature type="binding site" description="axial binding residue" evidence="7">
    <location>
        <position position="211"/>
    </location>
    <ligand>
        <name>heme</name>
        <dbReference type="ChEBI" id="CHEBI:30413"/>
    </ligand>
    <ligandPart>
        <name>Fe</name>
        <dbReference type="ChEBI" id="CHEBI:18248"/>
    </ligandPart>
</feature>
<dbReference type="GO" id="GO:0004497">
    <property type="term" value="F:monooxygenase activity"/>
    <property type="evidence" value="ECO:0007669"/>
    <property type="project" value="UniProtKB-KW"/>
</dbReference>
<keyword evidence="5 7" id="KW-0408">Iron</keyword>
<reference evidence="9" key="2">
    <citation type="journal article" date="2023" name="IMA Fungus">
        <title>Comparative genomic study of the Penicillium genus elucidates a diverse pangenome and 15 lateral gene transfer events.</title>
        <authorList>
            <person name="Petersen C."/>
            <person name="Sorensen T."/>
            <person name="Nielsen M.R."/>
            <person name="Sondergaard T.E."/>
            <person name="Sorensen J.L."/>
            <person name="Fitzpatrick D.A."/>
            <person name="Frisvad J.C."/>
            <person name="Nielsen K.L."/>
        </authorList>
    </citation>
    <scope>NUCLEOTIDE SEQUENCE</scope>
    <source>
        <strain evidence="9">IBT 29864</strain>
    </source>
</reference>
<evidence type="ECO:0000256" key="3">
    <source>
        <dbReference type="ARBA" id="ARBA00022723"/>
    </source>
</evidence>
<sequence length="295" mass="34430">MDIPEVDNDVIGYIHETGLAQILGTIPGMYMVDIFTWMEFLPIWLKPWEKEAKKRFQRDMRWCLERLQSQISTWSFLEAMLQNPEAQRKCRIEIDNIVGDRLPEFADLDRIPYVKCIMKEVWRWRPPVALGHPHVTTRDIIYNGYRIPKGSRIHLNSWAIGHDPRRHDDPERFWPERYIGDETTGKAMQSINSADVSKRDHFAFGAGRRICPGYNVAERSFAVAIMRILWAFEVQPAPGTQVPLDPLSYMKNAEMPGNASINLPVTLEVRSEERKKLINDIFDKMDRERTKMVST</sequence>
<dbReference type="InterPro" id="IPR036396">
    <property type="entry name" value="Cyt_P450_sf"/>
</dbReference>
<keyword evidence="7 8" id="KW-0349">Heme</keyword>
<dbReference type="InterPro" id="IPR002401">
    <property type="entry name" value="Cyt_P450_E_grp-I"/>
</dbReference>
<protein>
    <submittedName>
        <fullName evidence="9">Cytochrome P450</fullName>
    </submittedName>
</protein>
<proteinExistence type="inferred from homology"/>
<dbReference type="RefSeq" id="XP_056548982.1">
    <property type="nucleotide sequence ID" value="XM_056705084.1"/>
</dbReference>
<evidence type="ECO:0000256" key="4">
    <source>
        <dbReference type="ARBA" id="ARBA00023002"/>
    </source>
</evidence>
<dbReference type="GO" id="GO:0005506">
    <property type="term" value="F:iron ion binding"/>
    <property type="evidence" value="ECO:0007669"/>
    <property type="project" value="InterPro"/>
</dbReference>
<comment type="cofactor">
    <cofactor evidence="1 7">
        <name>heme</name>
        <dbReference type="ChEBI" id="CHEBI:30413"/>
    </cofactor>
</comment>
<evidence type="ECO:0000313" key="10">
    <source>
        <dbReference type="Proteomes" id="UP001147782"/>
    </source>
</evidence>
<comment type="caution">
    <text evidence="9">The sequence shown here is derived from an EMBL/GenBank/DDBJ whole genome shotgun (WGS) entry which is preliminary data.</text>
</comment>
<keyword evidence="6 8" id="KW-0503">Monooxygenase</keyword>
<name>A0A9W9R937_9EURO</name>
<evidence type="ECO:0000313" key="9">
    <source>
        <dbReference type="EMBL" id="KAJ5354959.1"/>
    </source>
</evidence>
<accession>A0A9W9R937</accession>
<dbReference type="GO" id="GO:0020037">
    <property type="term" value="F:heme binding"/>
    <property type="evidence" value="ECO:0007669"/>
    <property type="project" value="InterPro"/>
</dbReference>
<dbReference type="GO" id="GO:0043386">
    <property type="term" value="P:mycotoxin biosynthetic process"/>
    <property type="evidence" value="ECO:0007669"/>
    <property type="project" value="UniProtKB-ARBA"/>
</dbReference>
<evidence type="ECO:0000256" key="5">
    <source>
        <dbReference type="ARBA" id="ARBA00023004"/>
    </source>
</evidence>
<dbReference type="PANTHER" id="PTHR46300:SF2">
    <property type="entry name" value="CYTOCHROME P450 MONOOXYGENASE ALNH-RELATED"/>
    <property type="match status" value="1"/>
</dbReference>
<dbReference type="GO" id="GO:0016705">
    <property type="term" value="F:oxidoreductase activity, acting on paired donors, with incorporation or reduction of molecular oxygen"/>
    <property type="evidence" value="ECO:0007669"/>
    <property type="project" value="InterPro"/>
</dbReference>
<organism evidence="9 10">
    <name type="scientific">Penicillium cataractarum</name>
    <dbReference type="NCBI Taxonomy" id="2100454"/>
    <lineage>
        <taxon>Eukaryota</taxon>
        <taxon>Fungi</taxon>
        <taxon>Dikarya</taxon>
        <taxon>Ascomycota</taxon>
        <taxon>Pezizomycotina</taxon>
        <taxon>Eurotiomycetes</taxon>
        <taxon>Eurotiomycetidae</taxon>
        <taxon>Eurotiales</taxon>
        <taxon>Aspergillaceae</taxon>
        <taxon>Penicillium</taxon>
    </lineage>
</organism>
<keyword evidence="10" id="KW-1185">Reference proteome</keyword>
<comment type="similarity">
    <text evidence="2 8">Belongs to the cytochrome P450 family.</text>
</comment>
<evidence type="ECO:0000256" key="7">
    <source>
        <dbReference type="PIRSR" id="PIRSR602401-1"/>
    </source>
</evidence>
<dbReference type="EMBL" id="JAPZBS010000010">
    <property type="protein sequence ID" value="KAJ5354959.1"/>
    <property type="molecule type" value="Genomic_DNA"/>
</dbReference>
<dbReference type="Gene3D" id="1.10.630.10">
    <property type="entry name" value="Cytochrome P450"/>
    <property type="match status" value="1"/>
</dbReference>
<evidence type="ECO:0000256" key="1">
    <source>
        <dbReference type="ARBA" id="ARBA00001971"/>
    </source>
</evidence>
<dbReference type="InterPro" id="IPR001128">
    <property type="entry name" value="Cyt_P450"/>
</dbReference>
<dbReference type="AlphaFoldDB" id="A0A9W9R937"/>
<dbReference type="PROSITE" id="PS00086">
    <property type="entry name" value="CYTOCHROME_P450"/>
    <property type="match status" value="1"/>
</dbReference>
<evidence type="ECO:0000256" key="8">
    <source>
        <dbReference type="RuleBase" id="RU000461"/>
    </source>
</evidence>
<dbReference type="Pfam" id="PF00067">
    <property type="entry name" value="p450"/>
    <property type="match status" value="1"/>
</dbReference>
<dbReference type="OrthoDB" id="1103324at2759"/>